<comment type="similarity">
    <text evidence="1">Belongs to the Gfa family.</text>
</comment>
<dbReference type="Gene3D" id="3.90.1590.10">
    <property type="entry name" value="glutathione-dependent formaldehyde- activating enzyme (gfa)"/>
    <property type="match status" value="1"/>
</dbReference>
<dbReference type="AlphaFoldDB" id="A0A099FA03"/>
<feature type="domain" description="CENP-V/GFA" evidence="5">
    <location>
        <begin position="3"/>
        <end position="113"/>
    </location>
</feature>
<dbReference type="SUPFAM" id="SSF51316">
    <property type="entry name" value="Mss4-like"/>
    <property type="match status" value="1"/>
</dbReference>
<dbReference type="OrthoDB" id="9807246at2"/>
<evidence type="ECO:0000256" key="2">
    <source>
        <dbReference type="ARBA" id="ARBA00022723"/>
    </source>
</evidence>
<evidence type="ECO:0000256" key="3">
    <source>
        <dbReference type="ARBA" id="ARBA00022833"/>
    </source>
</evidence>
<keyword evidence="2" id="KW-0479">Metal-binding</keyword>
<reference evidence="6 7" key="2">
    <citation type="submission" date="2014-10" db="EMBL/GenBank/DDBJ databases">
        <title>Paracoccus sanguinis sp. nov., isolated from clinical specimens of New York State patients.</title>
        <authorList>
            <person name="Mingle L.A."/>
            <person name="Cole J.A."/>
            <person name="Lapierre P."/>
            <person name="Musser K.A."/>
        </authorList>
    </citation>
    <scope>NUCLEOTIDE SEQUENCE [LARGE SCALE GENOMIC DNA]</scope>
    <source>
        <strain evidence="6 7">HAMBI 3106</strain>
    </source>
</reference>
<dbReference type="RefSeq" id="WP_036719409.1">
    <property type="nucleotide sequence ID" value="NZ_JRKS01000026.1"/>
</dbReference>
<dbReference type="PANTHER" id="PTHR33337:SF40">
    <property type="entry name" value="CENP-V_GFA DOMAIN-CONTAINING PROTEIN-RELATED"/>
    <property type="match status" value="1"/>
</dbReference>
<dbReference type="STRING" id="690417.IC63_09490"/>
<evidence type="ECO:0000313" key="6">
    <source>
        <dbReference type="EMBL" id="KGJ07063.1"/>
    </source>
</evidence>
<evidence type="ECO:0000256" key="1">
    <source>
        <dbReference type="ARBA" id="ARBA00005495"/>
    </source>
</evidence>
<dbReference type="PROSITE" id="PS51891">
    <property type="entry name" value="CENP_V_GFA"/>
    <property type="match status" value="1"/>
</dbReference>
<evidence type="ECO:0000259" key="5">
    <source>
        <dbReference type="PROSITE" id="PS51891"/>
    </source>
</evidence>
<organism evidence="6 7">
    <name type="scientific">Paracoccus sphaerophysae</name>
    <dbReference type="NCBI Taxonomy" id="690417"/>
    <lineage>
        <taxon>Bacteria</taxon>
        <taxon>Pseudomonadati</taxon>
        <taxon>Pseudomonadota</taxon>
        <taxon>Alphaproteobacteria</taxon>
        <taxon>Rhodobacterales</taxon>
        <taxon>Paracoccaceae</taxon>
        <taxon>Paracoccus</taxon>
    </lineage>
</organism>
<sequence>MILRGGCLCGAVRYTLHDPAQGVVACHCSQCRRWSGHVWAGLEAGRVEIEGPVTWYRSSETAARGFCPACGSSLFWRSDATGDTEISAGTLDPPTGMRLLRHVWVGDKGDYHDIADGLPQFPRGSTG</sequence>
<name>A0A099FA03_9RHOB</name>
<evidence type="ECO:0000313" key="7">
    <source>
        <dbReference type="Proteomes" id="UP000029917"/>
    </source>
</evidence>
<comment type="caution">
    <text evidence="6">The sequence shown here is derived from an EMBL/GenBank/DDBJ whole genome shotgun (WGS) entry which is preliminary data.</text>
</comment>
<dbReference type="Pfam" id="PF04828">
    <property type="entry name" value="GFA"/>
    <property type="match status" value="1"/>
</dbReference>
<accession>A0A099FA03</accession>
<dbReference type="Proteomes" id="UP000029917">
    <property type="component" value="Unassembled WGS sequence"/>
</dbReference>
<proteinExistence type="inferred from homology"/>
<dbReference type="InterPro" id="IPR011057">
    <property type="entry name" value="Mss4-like_sf"/>
</dbReference>
<evidence type="ECO:0000256" key="4">
    <source>
        <dbReference type="ARBA" id="ARBA00023239"/>
    </source>
</evidence>
<reference evidence="6 7" key="1">
    <citation type="submission" date="2014-09" db="EMBL/GenBank/DDBJ databases">
        <authorList>
            <person name="McGinnis J.M."/>
            <person name="Wolfgang W.J."/>
        </authorList>
    </citation>
    <scope>NUCLEOTIDE SEQUENCE [LARGE SCALE GENOMIC DNA]</scope>
    <source>
        <strain evidence="6 7">HAMBI 3106</strain>
    </source>
</reference>
<dbReference type="PANTHER" id="PTHR33337">
    <property type="entry name" value="GFA DOMAIN-CONTAINING PROTEIN"/>
    <property type="match status" value="1"/>
</dbReference>
<gene>
    <name evidence="6" type="ORF">IC63_09490</name>
</gene>
<dbReference type="GO" id="GO:0016846">
    <property type="term" value="F:carbon-sulfur lyase activity"/>
    <property type="evidence" value="ECO:0007669"/>
    <property type="project" value="InterPro"/>
</dbReference>
<keyword evidence="7" id="KW-1185">Reference proteome</keyword>
<dbReference type="GO" id="GO:0046872">
    <property type="term" value="F:metal ion binding"/>
    <property type="evidence" value="ECO:0007669"/>
    <property type="project" value="UniProtKB-KW"/>
</dbReference>
<dbReference type="InterPro" id="IPR006913">
    <property type="entry name" value="CENP-V/GFA"/>
</dbReference>
<keyword evidence="3" id="KW-0862">Zinc</keyword>
<dbReference type="EMBL" id="JRKS01000026">
    <property type="protein sequence ID" value="KGJ07063.1"/>
    <property type="molecule type" value="Genomic_DNA"/>
</dbReference>
<protein>
    <submittedName>
        <fullName evidence="6">Aldehyde-activating protein</fullName>
    </submittedName>
</protein>
<keyword evidence="4" id="KW-0456">Lyase</keyword>